<sequence length="90" mass="9935">MTELHVSTKGNDQHVSIKGKGQSARGSKAKPFKSISYAIRHIRTTNITDATKIIVSPGIYHDTIIIQEGKNANLYPSMTKMKPTLTLLLK</sequence>
<evidence type="ECO:0000256" key="1">
    <source>
        <dbReference type="SAM" id="MobiDB-lite"/>
    </source>
</evidence>
<accession>A0A3B0Y7W0</accession>
<dbReference type="SUPFAM" id="SSF51126">
    <property type="entry name" value="Pectin lyase-like"/>
    <property type="match status" value="1"/>
</dbReference>
<organism evidence="2">
    <name type="scientific">hydrothermal vent metagenome</name>
    <dbReference type="NCBI Taxonomy" id="652676"/>
    <lineage>
        <taxon>unclassified sequences</taxon>
        <taxon>metagenomes</taxon>
        <taxon>ecological metagenomes</taxon>
    </lineage>
</organism>
<proteinExistence type="predicted"/>
<dbReference type="AlphaFoldDB" id="A0A3B0Y7W0"/>
<dbReference type="InterPro" id="IPR012334">
    <property type="entry name" value="Pectin_lyas_fold"/>
</dbReference>
<gene>
    <name evidence="2" type="ORF">MNBD_GAMMA12-2602</name>
</gene>
<name>A0A3B0Y7W0_9ZZZZ</name>
<reference evidence="2" key="1">
    <citation type="submission" date="2018-06" db="EMBL/GenBank/DDBJ databases">
        <authorList>
            <person name="Zhirakovskaya E."/>
        </authorList>
    </citation>
    <scope>NUCLEOTIDE SEQUENCE</scope>
</reference>
<dbReference type="EMBL" id="UOFL01000114">
    <property type="protein sequence ID" value="VAW76868.1"/>
    <property type="molecule type" value="Genomic_DNA"/>
</dbReference>
<dbReference type="InterPro" id="IPR011050">
    <property type="entry name" value="Pectin_lyase_fold/virulence"/>
</dbReference>
<feature type="region of interest" description="Disordered" evidence="1">
    <location>
        <begin position="1"/>
        <end position="29"/>
    </location>
</feature>
<protein>
    <submittedName>
        <fullName evidence="2">Uncharacterized protein</fullName>
    </submittedName>
</protein>
<dbReference type="Gene3D" id="2.160.20.10">
    <property type="entry name" value="Single-stranded right-handed beta-helix, Pectin lyase-like"/>
    <property type="match status" value="1"/>
</dbReference>
<evidence type="ECO:0000313" key="2">
    <source>
        <dbReference type="EMBL" id="VAW76868.1"/>
    </source>
</evidence>